<feature type="transmembrane region" description="Helical" evidence="5">
    <location>
        <begin position="65"/>
        <end position="84"/>
    </location>
</feature>
<evidence type="ECO:0000256" key="3">
    <source>
        <dbReference type="ARBA" id="ARBA00022989"/>
    </source>
</evidence>
<evidence type="ECO:0000256" key="1">
    <source>
        <dbReference type="ARBA" id="ARBA00004141"/>
    </source>
</evidence>
<dbReference type="PANTHER" id="PTHR16950:SF16">
    <property type="entry name" value="ZINC TRANSPORTER ZIP13"/>
    <property type="match status" value="1"/>
</dbReference>
<organism evidence="6 7">
    <name type="scientific">Candidatus Taylorbacteria bacterium RIFCSPHIGHO2_02_FULL_43_32b</name>
    <dbReference type="NCBI Taxonomy" id="1802306"/>
    <lineage>
        <taxon>Bacteria</taxon>
        <taxon>Candidatus Tayloriibacteriota</taxon>
    </lineage>
</organism>
<dbReference type="STRING" id="1802306.A3C72_04695"/>
<dbReference type="GO" id="GO:0016020">
    <property type="term" value="C:membrane"/>
    <property type="evidence" value="ECO:0007669"/>
    <property type="project" value="UniProtKB-SubCell"/>
</dbReference>
<feature type="transmembrane region" description="Helical" evidence="5">
    <location>
        <begin position="197"/>
        <end position="218"/>
    </location>
</feature>
<evidence type="ECO:0000256" key="5">
    <source>
        <dbReference type="SAM" id="Phobius"/>
    </source>
</evidence>
<keyword evidence="3 5" id="KW-1133">Transmembrane helix</keyword>
<comment type="caution">
    <text evidence="6">The sequence shown here is derived from an EMBL/GenBank/DDBJ whole genome shotgun (WGS) entry which is preliminary data.</text>
</comment>
<evidence type="ECO:0000256" key="4">
    <source>
        <dbReference type="ARBA" id="ARBA00023136"/>
    </source>
</evidence>
<dbReference type="InterPro" id="IPR003689">
    <property type="entry name" value="ZIP"/>
</dbReference>
<evidence type="ECO:0008006" key="8">
    <source>
        <dbReference type="Google" id="ProtNLM"/>
    </source>
</evidence>
<keyword evidence="4 5" id="KW-0472">Membrane</keyword>
<name>A0A1G2MGQ1_9BACT</name>
<dbReference type="Pfam" id="PF02535">
    <property type="entry name" value="Zip"/>
    <property type="match status" value="1"/>
</dbReference>
<evidence type="ECO:0000313" key="6">
    <source>
        <dbReference type="EMBL" id="OHA22349.1"/>
    </source>
</evidence>
<accession>A0A1G2MGQ1</accession>
<dbReference type="GO" id="GO:0046873">
    <property type="term" value="F:metal ion transmembrane transporter activity"/>
    <property type="evidence" value="ECO:0007669"/>
    <property type="project" value="InterPro"/>
</dbReference>
<dbReference type="PANTHER" id="PTHR16950">
    <property type="entry name" value="ZINC TRANSPORTER SLC39A7 HISTIDINE-RICH MEMBRANE PROTEIN KE4"/>
    <property type="match status" value="1"/>
</dbReference>
<feature type="transmembrane region" description="Helical" evidence="5">
    <location>
        <begin position="230"/>
        <end position="248"/>
    </location>
</feature>
<evidence type="ECO:0000313" key="7">
    <source>
        <dbReference type="Proteomes" id="UP000177130"/>
    </source>
</evidence>
<comment type="subcellular location">
    <subcellularLocation>
        <location evidence="1">Membrane</location>
        <topology evidence="1">Multi-pass membrane protein</topology>
    </subcellularLocation>
</comment>
<keyword evidence="2 5" id="KW-0812">Transmembrane</keyword>
<feature type="transmembrane region" description="Helical" evidence="5">
    <location>
        <begin position="6"/>
        <end position="23"/>
    </location>
</feature>
<dbReference type="Proteomes" id="UP000177130">
    <property type="component" value="Unassembled WGS sequence"/>
</dbReference>
<dbReference type="EMBL" id="MHRK01000054">
    <property type="protein sequence ID" value="OHA22349.1"/>
    <property type="molecule type" value="Genomic_DNA"/>
</dbReference>
<sequence length="250" mass="27822">MLNIVLYSLLIMLSSLVGVFSVWHKMGRVIERNLHFLVSFSAGVFLIVSLQLSKEVFEHAETIGAGLFWVVAGAVVIFLFFKLFPFFHHHHDEFEEHSHSKIDARRILLSDSLHNIGDGIFLAASFGVSMGLGVATAVSIFVHELFQEMSEFFVLRQAGYSTKKALGLSFLVSATILIGALGSFFLLDFFEVLEVPLLGIASGSFFIVVAHDLIPHAFMTPTFKKDYLRHVGWFLAGLVLMIGLSFLISH</sequence>
<protein>
    <recommendedName>
        <fullName evidence="8">ZIP family metal transporter</fullName>
    </recommendedName>
</protein>
<reference evidence="6 7" key="1">
    <citation type="journal article" date="2016" name="Nat. Commun.">
        <title>Thousands of microbial genomes shed light on interconnected biogeochemical processes in an aquifer system.</title>
        <authorList>
            <person name="Anantharaman K."/>
            <person name="Brown C.T."/>
            <person name="Hug L.A."/>
            <person name="Sharon I."/>
            <person name="Castelle C.J."/>
            <person name="Probst A.J."/>
            <person name="Thomas B.C."/>
            <person name="Singh A."/>
            <person name="Wilkins M.J."/>
            <person name="Karaoz U."/>
            <person name="Brodie E.L."/>
            <person name="Williams K.H."/>
            <person name="Hubbard S.S."/>
            <person name="Banfield J.F."/>
        </authorList>
    </citation>
    <scope>NUCLEOTIDE SEQUENCE [LARGE SCALE GENOMIC DNA]</scope>
</reference>
<feature type="transmembrane region" description="Helical" evidence="5">
    <location>
        <begin position="120"/>
        <end position="146"/>
    </location>
</feature>
<evidence type="ECO:0000256" key="2">
    <source>
        <dbReference type="ARBA" id="ARBA00022692"/>
    </source>
</evidence>
<gene>
    <name evidence="6" type="ORF">A3C72_04695</name>
</gene>
<feature type="transmembrane region" description="Helical" evidence="5">
    <location>
        <begin position="35"/>
        <end position="53"/>
    </location>
</feature>
<dbReference type="AlphaFoldDB" id="A0A1G2MGQ1"/>
<feature type="transmembrane region" description="Helical" evidence="5">
    <location>
        <begin position="166"/>
        <end position="190"/>
    </location>
</feature>
<proteinExistence type="predicted"/>